<protein>
    <submittedName>
        <fullName evidence="1">Uncharacterized protein</fullName>
    </submittedName>
</protein>
<proteinExistence type="predicted"/>
<dbReference type="EMBL" id="VSSQ01105406">
    <property type="protein sequence ID" value="MPN45471.1"/>
    <property type="molecule type" value="Genomic_DNA"/>
</dbReference>
<sequence>MTEGSTPAEAPPANTAMGVTPSSLAFRSLITTTAAAPSLMPEALPAVTVPPSFLKAGFRAARSCTVTPGRKCSSREKGTVSFLTFTGTGTISPSNRPSFHAASHFRWLAAANSSCISRVIPYCSATFSAVMPMW</sequence>
<gene>
    <name evidence="1" type="ORF">SDC9_193038</name>
</gene>
<accession>A0A645I2E6</accession>
<organism evidence="1">
    <name type="scientific">bioreactor metagenome</name>
    <dbReference type="NCBI Taxonomy" id="1076179"/>
    <lineage>
        <taxon>unclassified sequences</taxon>
        <taxon>metagenomes</taxon>
        <taxon>ecological metagenomes</taxon>
    </lineage>
</organism>
<evidence type="ECO:0000313" key="1">
    <source>
        <dbReference type="EMBL" id="MPN45471.1"/>
    </source>
</evidence>
<comment type="caution">
    <text evidence="1">The sequence shown here is derived from an EMBL/GenBank/DDBJ whole genome shotgun (WGS) entry which is preliminary data.</text>
</comment>
<name>A0A645I2E6_9ZZZZ</name>
<dbReference type="AlphaFoldDB" id="A0A645I2E6"/>
<reference evidence="1" key="1">
    <citation type="submission" date="2019-08" db="EMBL/GenBank/DDBJ databases">
        <authorList>
            <person name="Kucharzyk K."/>
            <person name="Murdoch R.W."/>
            <person name="Higgins S."/>
            <person name="Loffler F."/>
        </authorList>
    </citation>
    <scope>NUCLEOTIDE SEQUENCE</scope>
</reference>